<name>A0AAW3FHT2_9BACT</name>
<organism evidence="1 2">
    <name type="scientific">Prevotella histicola JCM 15637 = DNF00424</name>
    <dbReference type="NCBI Taxonomy" id="1236504"/>
    <lineage>
        <taxon>Bacteria</taxon>
        <taxon>Pseudomonadati</taxon>
        <taxon>Bacteroidota</taxon>
        <taxon>Bacteroidia</taxon>
        <taxon>Bacteroidales</taxon>
        <taxon>Prevotellaceae</taxon>
        <taxon>Prevotella</taxon>
    </lineage>
</organism>
<protein>
    <recommendedName>
        <fullName evidence="3">Phage tail protein</fullName>
    </recommendedName>
</protein>
<dbReference type="EMBL" id="JRNJ01000022">
    <property type="protein sequence ID" value="KGF29946.1"/>
    <property type="molecule type" value="Genomic_DNA"/>
</dbReference>
<dbReference type="RefSeq" id="WP_036868509.1">
    <property type="nucleotide sequence ID" value="NZ_JRNJ01000022.1"/>
</dbReference>
<evidence type="ECO:0000313" key="2">
    <source>
        <dbReference type="Proteomes" id="UP000029533"/>
    </source>
</evidence>
<accession>A0AAW3FHT2</accession>
<gene>
    <name evidence="1" type="ORF">HMPREF2132_01865</name>
</gene>
<dbReference type="AlphaFoldDB" id="A0AAW3FHT2"/>
<comment type="caution">
    <text evidence="1">The sequence shown here is derived from an EMBL/GenBank/DDBJ whole genome shotgun (WGS) entry which is preliminary data.</text>
</comment>
<reference evidence="1 2" key="1">
    <citation type="submission" date="2014-07" db="EMBL/GenBank/DDBJ databases">
        <authorList>
            <person name="McCorrison J."/>
            <person name="Sanka R."/>
            <person name="Torralba M."/>
            <person name="Gillis M."/>
            <person name="Haft D.H."/>
            <person name="Methe B."/>
            <person name="Sutton G."/>
            <person name="Nelson K.E."/>
        </authorList>
    </citation>
    <scope>NUCLEOTIDE SEQUENCE [LARGE SCALE GENOMIC DNA]</scope>
    <source>
        <strain evidence="1 2">DNF00424</strain>
    </source>
</reference>
<proteinExistence type="predicted"/>
<evidence type="ECO:0008006" key="3">
    <source>
        <dbReference type="Google" id="ProtNLM"/>
    </source>
</evidence>
<evidence type="ECO:0000313" key="1">
    <source>
        <dbReference type="EMBL" id="KGF29946.1"/>
    </source>
</evidence>
<dbReference type="Proteomes" id="UP000029533">
    <property type="component" value="Unassembled WGS sequence"/>
</dbReference>
<sequence length="190" mass="20784">MAVTVQCPTMGDILAGNQCLENFAGLGSTVYVGLKEDLTEPMKLTDGVYSTPKFKSGKGLYRFDCKDDAQQIQGSSLKNNKGFELTGHFVIDAVSKLTAKYSRSVNNLKLFFIFLDGEEDSQILYDPTRNVRFDDGGIKSDTGKEAKDERTTTFECKLGPVRYDHLYVTPPTTGGWDSLLANKGTVSPGG</sequence>